<feature type="region of interest" description="Disordered" evidence="7">
    <location>
        <begin position="1"/>
        <end position="88"/>
    </location>
</feature>
<protein>
    <recommendedName>
        <fullName evidence="3">Pre-rRNA-processing protein PNO1</fullName>
    </recommendedName>
    <alternativeName>
        <fullName evidence="6">Pre-rRNA-processing protein pno1</fullName>
    </alternativeName>
</protein>
<evidence type="ECO:0000256" key="5">
    <source>
        <dbReference type="ARBA" id="ARBA00023242"/>
    </source>
</evidence>
<dbReference type="Proteomes" id="UP000736335">
    <property type="component" value="Unassembled WGS sequence"/>
</dbReference>
<dbReference type="FunFam" id="3.30.1370.10:FF:000009">
    <property type="entry name" value="RNA-binding protein PNO1"/>
    <property type="match status" value="1"/>
</dbReference>
<evidence type="ECO:0000256" key="4">
    <source>
        <dbReference type="ARBA" id="ARBA00022884"/>
    </source>
</evidence>
<keyword evidence="5" id="KW-0539">Nucleus</keyword>
<dbReference type="EMBL" id="WIUZ02000003">
    <property type="protein sequence ID" value="KAF9789880.1"/>
    <property type="molecule type" value="Genomic_DNA"/>
</dbReference>
<keyword evidence="10" id="KW-1185">Reference proteome</keyword>
<feature type="compositionally biased region" description="Basic residues" evidence="7">
    <location>
        <begin position="13"/>
        <end position="26"/>
    </location>
</feature>
<dbReference type="OrthoDB" id="1932641at2759"/>
<dbReference type="CDD" id="cd22391">
    <property type="entry name" value="KH-I_PNO1_rpt1"/>
    <property type="match status" value="1"/>
</dbReference>
<accession>A0A9P6HN45</accession>
<name>A0A9P6HN45_9AGAM</name>
<evidence type="ECO:0000256" key="6">
    <source>
        <dbReference type="ARBA" id="ARBA00071744"/>
    </source>
</evidence>
<evidence type="ECO:0000256" key="2">
    <source>
        <dbReference type="ARBA" id="ARBA00007515"/>
    </source>
</evidence>
<dbReference type="CDD" id="cd22392">
    <property type="entry name" value="KH-I_PNO1_rpt2"/>
    <property type="match status" value="1"/>
</dbReference>
<keyword evidence="4" id="KW-0694">RNA-binding</keyword>
<dbReference type="Pfam" id="PF22891">
    <property type="entry name" value="KH_PNO1_2nd"/>
    <property type="match status" value="1"/>
</dbReference>
<reference evidence="9" key="2">
    <citation type="submission" date="2020-11" db="EMBL/GenBank/DDBJ databases">
        <authorList>
            <consortium name="DOE Joint Genome Institute"/>
            <person name="Kuo A."/>
            <person name="Miyauchi S."/>
            <person name="Kiss E."/>
            <person name="Drula E."/>
            <person name="Kohler A."/>
            <person name="Sanchez-Garcia M."/>
            <person name="Andreopoulos B."/>
            <person name="Barry K.W."/>
            <person name="Bonito G."/>
            <person name="Buee M."/>
            <person name="Carver A."/>
            <person name="Chen C."/>
            <person name="Cichocki N."/>
            <person name="Clum A."/>
            <person name="Culley D."/>
            <person name="Crous P.W."/>
            <person name="Fauchery L."/>
            <person name="Girlanda M."/>
            <person name="Hayes R."/>
            <person name="Keri Z."/>
            <person name="Labutti K."/>
            <person name="Lipzen A."/>
            <person name="Lombard V."/>
            <person name="Magnuson J."/>
            <person name="Maillard F."/>
            <person name="Morin E."/>
            <person name="Murat C."/>
            <person name="Nolan M."/>
            <person name="Ohm R."/>
            <person name="Pangilinan J."/>
            <person name="Pereira M."/>
            <person name="Perotto S."/>
            <person name="Peter M."/>
            <person name="Riley R."/>
            <person name="Sitrit Y."/>
            <person name="Stielow B."/>
            <person name="Szollosi G."/>
            <person name="Zifcakova L."/>
            <person name="Stursova M."/>
            <person name="Spatafora J.W."/>
            <person name="Tedersoo L."/>
            <person name="Vaario L.-M."/>
            <person name="Yamada A."/>
            <person name="Yan M."/>
            <person name="Wang P."/>
            <person name="Xu J."/>
            <person name="Bruns T."/>
            <person name="Baldrian P."/>
            <person name="Vilgalys R."/>
            <person name="Henrissat B."/>
            <person name="Grigoriev I.V."/>
            <person name="Hibbett D."/>
            <person name="Nagy L.G."/>
            <person name="Martin F.M."/>
        </authorList>
    </citation>
    <scope>NUCLEOTIDE SEQUENCE</scope>
    <source>
        <strain evidence="9">UH-Tt-Lm1</strain>
    </source>
</reference>
<sequence>MVVVNSEPSTSAPKRKNRRSLQKKKSAAISQSTAAKTGVEVDQEMAPVDQEVYSPEPQATTSAADKTDEGVGQGQSGGVGDDDEVMIDTDPTFASVPAQSSAPSFPALSGPALQASLRSEMRRIPIPPHRMSPLKKDWINIFGPLTEILGLQVRMNIQRKAVEIRTSKHTKEIGSLQKGADFVKAYALGFEVNDSIALLRLDDLYLDSFEIKDVKTLQGDHLARAIGRIAGQDGKTKFTIENASRTRIVLADTKIHILGSFQNIKVARDAIVSLILGSPPGKVYAGLRTVSSRMRQRAL</sequence>
<gene>
    <name evidence="9" type="ORF">BJ322DRAFT_1000682</name>
</gene>
<comment type="subcellular location">
    <subcellularLocation>
        <location evidence="1">Nucleus</location>
        <location evidence="1">Nucleolus</location>
    </subcellularLocation>
</comment>
<dbReference type="InterPro" id="IPR055212">
    <property type="entry name" value="KH-I_PNO1_first"/>
</dbReference>
<dbReference type="PANTHER" id="PTHR12826:SF13">
    <property type="entry name" value="RNA-BINDING PROTEIN PNO1"/>
    <property type="match status" value="1"/>
</dbReference>
<dbReference type="PANTHER" id="PTHR12826">
    <property type="entry name" value="RIBONUCLEASE Y"/>
    <property type="match status" value="1"/>
</dbReference>
<evidence type="ECO:0000256" key="1">
    <source>
        <dbReference type="ARBA" id="ARBA00004604"/>
    </source>
</evidence>
<dbReference type="GO" id="GO:0003723">
    <property type="term" value="F:RNA binding"/>
    <property type="evidence" value="ECO:0007669"/>
    <property type="project" value="UniProtKB-KW"/>
</dbReference>
<comment type="similarity">
    <text evidence="2">Belongs to the PNO1 family.</text>
</comment>
<evidence type="ECO:0000256" key="7">
    <source>
        <dbReference type="SAM" id="MobiDB-lite"/>
    </source>
</evidence>
<dbReference type="InterPro" id="IPR036612">
    <property type="entry name" value="KH_dom_type_1_sf"/>
</dbReference>
<organism evidence="9 10">
    <name type="scientific">Thelephora terrestris</name>
    <dbReference type="NCBI Taxonomy" id="56493"/>
    <lineage>
        <taxon>Eukaryota</taxon>
        <taxon>Fungi</taxon>
        <taxon>Dikarya</taxon>
        <taxon>Basidiomycota</taxon>
        <taxon>Agaricomycotina</taxon>
        <taxon>Agaricomycetes</taxon>
        <taxon>Thelephorales</taxon>
        <taxon>Thelephoraceae</taxon>
        <taxon>Thelephora</taxon>
    </lineage>
</organism>
<proteinExistence type="inferred from homology"/>
<dbReference type="AlphaFoldDB" id="A0A9P6HN45"/>
<dbReference type="SUPFAM" id="SSF54791">
    <property type="entry name" value="Eukaryotic type KH-domain (KH-domain type I)"/>
    <property type="match status" value="1"/>
</dbReference>
<reference evidence="9" key="1">
    <citation type="journal article" date="2020" name="Nat. Commun.">
        <title>Large-scale genome sequencing of mycorrhizal fungi provides insights into the early evolution of symbiotic traits.</title>
        <authorList>
            <person name="Miyauchi S."/>
            <person name="Kiss E."/>
            <person name="Kuo A."/>
            <person name="Drula E."/>
            <person name="Kohler A."/>
            <person name="Sanchez-Garcia M."/>
            <person name="Morin E."/>
            <person name="Andreopoulos B."/>
            <person name="Barry K.W."/>
            <person name="Bonito G."/>
            <person name="Buee M."/>
            <person name="Carver A."/>
            <person name="Chen C."/>
            <person name="Cichocki N."/>
            <person name="Clum A."/>
            <person name="Culley D."/>
            <person name="Crous P.W."/>
            <person name="Fauchery L."/>
            <person name="Girlanda M."/>
            <person name="Hayes R.D."/>
            <person name="Keri Z."/>
            <person name="LaButti K."/>
            <person name="Lipzen A."/>
            <person name="Lombard V."/>
            <person name="Magnuson J."/>
            <person name="Maillard F."/>
            <person name="Murat C."/>
            <person name="Nolan M."/>
            <person name="Ohm R.A."/>
            <person name="Pangilinan J."/>
            <person name="Pereira M.F."/>
            <person name="Perotto S."/>
            <person name="Peter M."/>
            <person name="Pfister S."/>
            <person name="Riley R."/>
            <person name="Sitrit Y."/>
            <person name="Stielow J.B."/>
            <person name="Szollosi G."/>
            <person name="Zifcakova L."/>
            <person name="Stursova M."/>
            <person name="Spatafora J.W."/>
            <person name="Tedersoo L."/>
            <person name="Vaario L.M."/>
            <person name="Yamada A."/>
            <person name="Yan M."/>
            <person name="Wang P."/>
            <person name="Xu J."/>
            <person name="Bruns T."/>
            <person name="Baldrian P."/>
            <person name="Vilgalys R."/>
            <person name="Dunand C."/>
            <person name="Henrissat B."/>
            <person name="Grigoriev I.V."/>
            <person name="Hibbett D."/>
            <person name="Nagy L.G."/>
            <person name="Martin F.M."/>
        </authorList>
    </citation>
    <scope>NUCLEOTIDE SEQUENCE</scope>
    <source>
        <strain evidence="9">UH-Tt-Lm1</strain>
    </source>
</reference>
<dbReference type="GO" id="GO:0005730">
    <property type="term" value="C:nucleolus"/>
    <property type="evidence" value="ECO:0007669"/>
    <property type="project" value="UniProtKB-SubCell"/>
</dbReference>
<evidence type="ECO:0000259" key="8">
    <source>
        <dbReference type="Pfam" id="PF22891"/>
    </source>
</evidence>
<dbReference type="Gene3D" id="3.30.1370.10">
    <property type="entry name" value="K Homology domain, type 1"/>
    <property type="match status" value="1"/>
</dbReference>
<evidence type="ECO:0000313" key="9">
    <source>
        <dbReference type="EMBL" id="KAF9789880.1"/>
    </source>
</evidence>
<evidence type="ECO:0000256" key="3">
    <source>
        <dbReference type="ARBA" id="ARBA00016042"/>
    </source>
</evidence>
<feature type="compositionally biased region" description="Polar residues" evidence="7">
    <location>
        <begin position="1"/>
        <end position="12"/>
    </location>
</feature>
<comment type="caution">
    <text evidence="9">The sequence shown here is derived from an EMBL/GenBank/DDBJ whole genome shotgun (WGS) entry which is preliminary data.</text>
</comment>
<evidence type="ECO:0000313" key="10">
    <source>
        <dbReference type="Proteomes" id="UP000736335"/>
    </source>
</evidence>
<dbReference type="InterPro" id="IPR055211">
    <property type="entry name" value="KH_PNO1_2nd"/>
</dbReference>
<feature type="domain" description="PNO1 second type I KH" evidence="8">
    <location>
        <begin position="208"/>
        <end position="291"/>
    </location>
</feature>